<proteinExistence type="predicted"/>
<evidence type="ECO:0000313" key="2">
    <source>
        <dbReference type="WBParaSite" id="Hba_07504"/>
    </source>
</evidence>
<dbReference type="AlphaFoldDB" id="A0A1I7WQY9"/>
<dbReference type="Proteomes" id="UP000095283">
    <property type="component" value="Unplaced"/>
</dbReference>
<dbReference type="WBParaSite" id="Hba_07504">
    <property type="protein sequence ID" value="Hba_07504"/>
    <property type="gene ID" value="Hba_07504"/>
</dbReference>
<organism evidence="1 2">
    <name type="scientific">Heterorhabditis bacteriophora</name>
    <name type="common">Entomopathogenic nematode worm</name>
    <dbReference type="NCBI Taxonomy" id="37862"/>
    <lineage>
        <taxon>Eukaryota</taxon>
        <taxon>Metazoa</taxon>
        <taxon>Ecdysozoa</taxon>
        <taxon>Nematoda</taxon>
        <taxon>Chromadorea</taxon>
        <taxon>Rhabditida</taxon>
        <taxon>Rhabditina</taxon>
        <taxon>Rhabditomorpha</taxon>
        <taxon>Strongyloidea</taxon>
        <taxon>Heterorhabditidae</taxon>
        <taxon>Heterorhabditis</taxon>
    </lineage>
</organism>
<protein>
    <submittedName>
        <fullName evidence="2">HMG box domain-containing protein</fullName>
    </submittedName>
</protein>
<sequence>MWITEDLDNEVASSGGGRYEKLARAKREDMKETYDEEVDHYTAKR</sequence>
<keyword evidence="1" id="KW-1185">Reference proteome</keyword>
<accession>A0A1I7WQY9</accession>
<name>A0A1I7WQY9_HETBA</name>
<evidence type="ECO:0000313" key="1">
    <source>
        <dbReference type="Proteomes" id="UP000095283"/>
    </source>
</evidence>
<reference evidence="2" key="1">
    <citation type="submission" date="2016-11" db="UniProtKB">
        <authorList>
            <consortium name="WormBaseParasite"/>
        </authorList>
    </citation>
    <scope>IDENTIFICATION</scope>
</reference>